<keyword evidence="3" id="KW-0808">Transferase</keyword>
<feature type="domain" description="PARP catalytic" evidence="5">
    <location>
        <begin position="851"/>
        <end position="1109"/>
    </location>
</feature>
<dbReference type="AlphaFoldDB" id="A0A7S1AXY3"/>
<dbReference type="InterPro" id="IPR051712">
    <property type="entry name" value="ARTD-AVP"/>
</dbReference>
<dbReference type="Gene3D" id="3.30.720.50">
    <property type="match status" value="1"/>
</dbReference>
<gene>
    <name evidence="6" type="ORF">NSCI0253_LOCUS42560</name>
</gene>
<evidence type="ECO:0000259" key="5">
    <source>
        <dbReference type="PROSITE" id="PS51059"/>
    </source>
</evidence>
<dbReference type="PROSITE" id="PS51059">
    <property type="entry name" value="PARP_CATALYTIC"/>
    <property type="match status" value="1"/>
</dbReference>
<evidence type="ECO:0000256" key="4">
    <source>
        <dbReference type="SAM" id="MobiDB-lite"/>
    </source>
</evidence>
<keyword evidence="3" id="KW-0520">NAD</keyword>
<dbReference type="InterPro" id="IPR012317">
    <property type="entry name" value="Poly(ADP-ribose)pol_cat_dom"/>
</dbReference>
<evidence type="ECO:0000256" key="1">
    <source>
        <dbReference type="ARBA" id="ARBA00004123"/>
    </source>
</evidence>
<dbReference type="GO" id="GO:0005634">
    <property type="term" value="C:nucleus"/>
    <property type="evidence" value="ECO:0007669"/>
    <property type="project" value="UniProtKB-SubCell"/>
</dbReference>
<organism evidence="6">
    <name type="scientific">Noctiluca scintillans</name>
    <name type="common">Sea sparkle</name>
    <name type="synonym">Red tide dinoflagellate</name>
    <dbReference type="NCBI Taxonomy" id="2966"/>
    <lineage>
        <taxon>Eukaryota</taxon>
        <taxon>Sar</taxon>
        <taxon>Alveolata</taxon>
        <taxon>Dinophyceae</taxon>
        <taxon>Noctilucales</taxon>
        <taxon>Noctilucaceae</taxon>
        <taxon>Noctiluca</taxon>
    </lineage>
</organism>
<dbReference type="PANTHER" id="PTHR45740">
    <property type="entry name" value="POLY [ADP-RIBOSE] POLYMERASE"/>
    <property type="match status" value="1"/>
</dbReference>
<evidence type="ECO:0000256" key="2">
    <source>
        <dbReference type="ARBA" id="ARBA00023242"/>
    </source>
</evidence>
<comment type="subcellular location">
    <subcellularLocation>
        <location evidence="1">Nucleus</location>
    </subcellularLocation>
</comment>
<feature type="region of interest" description="Disordered" evidence="4">
    <location>
        <begin position="380"/>
        <end position="399"/>
    </location>
</feature>
<dbReference type="PANTHER" id="PTHR45740:SF2">
    <property type="entry name" value="POLY [ADP-RIBOSE] POLYMERASE"/>
    <property type="match status" value="1"/>
</dbReference>
<dbReference type="Gene3D" id="3.90.228.10">
    <property type="match status" value="1"/>
</dbReference>
<keyword evidence="2" id="KW-0539">Nucleus</keyword>
<evidence type="ECO:0000313" key="6">
    <source>
        <dbReference type="EMBL" id="CAD8868204.1"/>
    </source>
</evidence>
<dbReference type="Pfam" id="PF00644">
    <property type="entry name" value="PARP"/>
    <property type="match status" value="1"/>
</dbReference>
<name>A0A7S1AXY3_NOCSC</name>
<proteinExistence type="predicted"/>
<dbReference type="EC" id="2.4.2.-" evidence="3"/>
<evidence type="ECO:0000256" key="3">
    <source>
        <dbReference type="RuleBase" id="RU362114"/>
    </source>
</evidence>
<keyword evidence="3" id="KW-0328">Glycosyltransferase</keyword>
<dbReference type="GO" id="GO:1990404">
    <property type="term" value="F:NAD+-protein mono-ADP-ribosyltransferase activity"/>
    <property type="evidence" value="ECO:0007669"/>
    <property type="project" value="TreeGrafter"/>
</dbReference>
<dbReference type="EMBL" id="HBFQ01060114">
    <property type="protein sequence ID" value="CAD8868204.1"/>
    <property type="molecule type" value="Transcribed_RNA"/>
</dbReference>
<protein>
    <recommendedName>
        <fullName evidence="3">Poly [ADP-ribose] polymerase</fullName>
        <shortName evidence="3">PARP</shortName>
        <ecNumber evidence="3">2.4.2.-</ecNumber>
    </recommendedName>
</protein>
<reference evidence="6" key="1">
    <citation type="submission" date="2021-01" db="EMBL/GenBank/DDBJ databases">
        <authorList>
            <person name="Corre E."/>
            <person name="Pelletier E."/>
            <person name="Niang G."/>
            <person name="Scheremetjew M."/>
            <person name="Finn R."/>
            <person name="Kale V."/>
            <person name="Holt S."/>
            <person name="Cochrane G."/>
            <person name="Meng A."/>
            <person name="Brown T."/>
            <person name="Cohen L."/>
        </authorList>
    </citation>
    <scope>NUCLEOTIDE SEQUENCE</scope>
</reference>
<dbReference type="SUPFAM" id="SSF56399">
    <property type="entry name" value="ADP-ribosylation"/>
    <property type="match status" value="1"/>
</dbReference>
<dbReference type="GO" id="GO:0003950">
    <property type="term" value="F:NAD+ poly-ADP-ribosyltransferase activity"/>
    <property type="evidence" value="ECO:0007669"/>
    <property type="project" value="UniProtKB-UniRule"/>
</dbReference>
<sequence length="1109" mass="125302">MAADLVQLTNLALVRRNEVQRISMIQRLADRLMHVAPECCAVAMVAEQYQKVRQQVAHEYLELVAEICKEKVSSPENLVDLLKKGITQLRRAVPHLEVCLSIAGEGVQRGQELGRTVVTHFTLVLGTPQSVQTVRGLTEELDKIGNRIAMLDHTSWEKIEPSILDLMRDEGTIIIQRNLSAMAEELGKQQKMKSTLFTKAMKEMVAWWAVATPESKEQLNELAIKIEQRVPDAYDKALSSGNGSTEENLAIFAKEYDEERKKLSDSPISESESLTRKLQKMKSSVTVERLLQSVAQSAKERHATLHASYEETMINVKAVSRDKFEESEGVTWKFKLRSGAFKAYDEDRSAEVERHYQSWLRDGKPTAKDKRRYTIEIKVDKRGRRKKPGVPEDPEAGEVEPYSFDRYSLDFLLMTQKNIEGHGGMRNVNRLHGETVAQKLTKDYFNAIKDYTKKLQELFESTGEAVTLMSSEDRQAFEFRVQNVANDATGTFKEFLEVAIMVNITDVIDDVTAMLGAKTEDLGIDENLKALKLDDVLNQLRETHAVLPKSVVLKWDSLRVLKKNHLLRTRGPLSKTKQEHLVVARRKSIMRCTAFMLELGDDDATKSRFRQQAGAFLLATLKGEVENHQAQAQPQMVLTMLKSVVTWQCQLQDFVLTCREWLEADVKAAAKSSYAEMARLLEVLKLVENVARELTVENGDLLRSEVQKMVMSTTAQRVVTLLEKGDYHRAAPNVLVPLRAKFKPHKTFDKELTSLLKPVYDKQCLSDVSALNKLVEWLVAFCEGCKDLSMPEWVMNKDQAEALRMLDASLNLNDEHKLREAVVLARRTERDTKLDELYNRALDRLKELKHLPSGWQVGELIGDDADGKMLSKPDITGATKNLFQQLFDVTKSQILTRDRAGAVPRGYQVEQVISVQNADSWSSYSDMLTKVVTDCSRVPSSAPIQDWASYNGQISTFGLSQTILNKCNLPPLTANANEFLLFHGTKADAASLIAENHFDMAYACKDGLFGAGLYFAENSSKSDEYVKPSKEGLFPIILCRVALGRINYCAEKDPVANPGRTALQDSCSTGGYHSVLGDRKKVRGTFREFIVYDNFQVYPQFIVWYRRLG</sequence>
<accession>A0A7S1AXY3</accession>
<dbReference type="InterPro" id="IPR037197">
    <property type="entry name" value="WWE_dom_sf"/>
</dbReference>